<keyword evidence="2" id="KW-0645">Protease</keyword>
<evidence type="ECO:0000259" key="5">
    <source>
        <dbReference type="PROSITE" id="PS51935"/>
    </source>
</evidence>
<sequence>MPLSRANRRASTPIRVAVLAVVIAVSSASAVYFARSSDAARISVVSQPAAQGSEFTIVRREQPARTVITDAGGNVLATFTDGSQTAVLKGPQRTFADPRFSTATVTTTAWVRLLPQAWTAESVHAPWFGTWFDTALSNSRPDVLAIATDYLDGAPTRTDAKNVAYAGDAAFGPEIGTGKGRDERSDFYDYLGQDWDFPDTSTQHADPSRYRMVDCSGFVRLVYGYRSGIPLRGTNTPGVGLPRRAWAIAEYGQGTVVIPNTNQRATDYNALQPGDLVFFNIDPYLGDQIDHTGIYLGLDSTGHHRFMSSRAKANGPTLGDLGGTSLLDDGGYYSQALRAARRL</sequence>
<keyword evidence="4" id="KW-0788">Thiol protease</keyword>
<organism evidence="6 7">
    <name type="scientific">Amycolatopsis deserti</name>
    <dbReference type="NCBI Taxonomy" id="185696"/>
    <lineage>
        <taxon>Bacteria</taxon>
        <taxon>Bacillati</taxon>
        <taxon>Actinomycetota</taxon>
        <taxon>Actinomycetes</taxon>
        <taxon>Pseudonocardiales</taxon>
        <taxon>Pseudonocardiaceae</taxon>
        <taxon>Amycolatopsis</taxon>
    </lineage>
</organism>
<keyword evidence="3" id="KW-0378">Hydrolase</keyword>
<evidence type="ECO:0000313" key="6">
    <source>
        <dbReference type="EMBL" id="GHE75952.1"/>
    </source>
</evidence>
<evidence type="ECO:0000256" key="3">
    <source>
        <dbReference type="ARBA" id="ARBA00022801"/>
    </source>
</evidence>
<comment type="similarity">
    <text evidence="1">Belongs to the peptidase C40 family.</text>
</comment>
<gene>
    <name evidence="6" type="ORF">GCM10017786_01040</name>
</gene>
<dbReference type="InterPro" id="IPR000064">
    <property type="entry name" value="NLP_P60_dom"/>
</dbReference>
<dbReference type="PROSITE" id="PS51935">
    <property type="entry name" value="NLPC_P60"/>
    <property type="match status" value="1"/>
</dbReference>
<dbReference type="Pfam" id="PF00877">
    <property type="entry name" value="NLPC_P60"/>
    <property type="match status" value="1"/>
</dbReference>
<dbReference type="Gene3D" id="3.90.1720.10">
    <property type="entry name" value="endopeptidase domain like (from Nostoc punctiforme)"/>
    <property type="match status" value="1"/>
</dbReference>
<dbReference type="EMBL" id="BNAU01000001">
    <property type="protein sequence ID" value="GHE75952.1"/>
    <property type="molecule type" value="Genomic_DNA"/>
</dbReference>
<feature type="domain" description="NlpC/P60" evidence="5">
    <location>
        <begin position="177"/>
        <end position="343"/>
    </location>
</feature>
<dbReference type="RefSeq" id="WP_191242494.1">
    <property type="nucleotide sequence ID" value="NZ_BNAU01000001.1"/>
</dbReference>
<evidence type="ECO:0000256" key="1">
    <source>
        <dbReference type="ARBA" id="ARBA00007074"/>
    </source>
</evidence>
<dbReference type="InterPro" id="IPR038765">
    <property type="entry name" value="Papain-like_cys_pep_sf"/>
</dbReference>
<comment type="caution">
    <text evidence="6">The sequence shown here is derived from an EMBL/GenBank/DDBJ whole genome shotgun (WGS) entry which is preliminary data.</text>
</comment>
<reference evidence="7" key="1">
    <citation type="journal article" date="2019" name="Int. J. Syst. Evol. Microbiol.">
        <title>The Global Catalogue of Microorganisms (GCM) 10K type strain sequencing project: providing services to taxonomists for standard genome sequencing and annotation.</title>
        <authorList>
            <consortium name="The Broad Institute Genomics Platform"/>
            <consortium name="The Broad Institute Genome Sequencing Center for Infectious Disease"/>
            <person name="Wu L."/>
            <person name="Ma J."/>
        </authorList>
    </citation>
    <scope>NUCLEOTIDE SEQUENCE [LARGE SCALE GENOMIC DNA]</scope>
    <source>
        <strain evidence="7">CGMCC 4.7677</strain>
    </source>
</reference>
<protein>
    <recommendedName>
        <fullName evidence="5">NlpC/P60 domain-containing protein</fullName>
    </recommendedName>
</protein>
<proteinExistence type="inferred from homology"/>
<accession>A0ABQ3ID19</accession>
<name>A0ABQ3ID19_9PSEU</name>
<evidence type="ECO:0000256" key="4">
    <source>
        <dbReference type="ARBA" id="ARBA00022807"/>
    </source>
</evidence>
<dbReference type="SUPFAM" id="SSF54001">
    <property type="entry name" value="Cysteine proteinases"/>
    <property type="match status" value="1"/>
</dbReference>
<keyword evidence="7" id="KW-1185">Reference proteome</keyword>
<evidence type="ECO:0000256" key="2">
    <source>
        <dbReference type="ARBA" id="ARBA00022670"/>
    </source>
</evidence>
<dbReference type="Proteomes" id="UP000605897">
    <property type="component" value="Unassembled WGS sequence"/>
</dbReference>
<evidence type="ECO:0000313" key="7">
    <source>
        <dbReference type="Proteomes" id="UP000605897"/>
    </source>
</evidence>